<organism evidence="1">
    <name type="scientific">Lepeophtheirus salmonis</name>
    <name type="common">Salmon louse</name>
    <name type="synonym">Caligus salmonis</name>
    <dbReference type="NCBI Taxonomy" id="72036"/>
    <lineage>
        <taxon>Eukaryota</taxon>
        <taxon>Metazoa</taxon>
        <taxon>Ecdysozoa</taxon>
        <taxon>Arthropoda</taxon>
        <taxon>Crustacea</taxon>
        <taxon>Multicrustacea</taxon>
        <taxon>Hexanauplia</taxon>
        <taxon>Copepoda</taxon>
        <taxon>Siphonostomatoida</taxon>
        <taxon>Caligidae</taxon>
        <taxon>Lepeophtheirus</taxon>
    </lineage>
</organism>
<dbReference type="EMBL" id="HACA01011188">
    <property type="protein sequence ID" value="CDW28549.1"/>
    <property type="molecule type" value="Transcribed_RNA"/>
</dbReference>
<protein>
    <submittedName>
        <fullName evidence="1">Uncharacterized protein</fullName>
    </submittedName>
</protein>
<sequence>MQKVRLRLFVWHPYIEILLKAILIQMVQNCFLANFQFLNNEFNCSHAGPTRQFLLFYPNF</sequence>
<proteinExistence type="predicted"/>
<name>A0A0K2TR84_LEPSM</name>
<dbReference type="AlphaFoldDB" id="A0A0K2TR84"/>
<evidence type="ECO:0000313" key="1">
    <source>
        <dbReference type="EMBL" id="CDW28549.1"/>
    </source>
</evidence>
<reference evidence="1" key="1">
    <citation type="submission" date="2014-05" db="EMBL/GenBank/DDBJ databases">
        <authorList>
            <person name="Chronopoulou M."/>
        </authorList>
    </citation>
    <scope>NUCLEOTIDE SEQUENCE</scope>
    <source>
        <tissue evidence="1">Whole organism</tissue>
    </source>
</reference>
<accession>A0A0K2TR84</accession>